<dbReference type="RefSeq" id="XP_052756495.1">
    <property type="nucleotide sequence ID" value="XM_052900535.1"/>
</dbReference>
<evidence type="ECO:0000256" key="1">
    <source>
        <dbReference type="SAM" id="Coils"/>
    </source>
</evidence>
<evidence type="ECO:0000256" key="2">
    <source>
        <dbReference type="SAM" id="MobiDB-lite"/>
    </source>
</evidence>
<name>A0ABM3MZ15_GALME</name>
<sequence length="522" mass="59661">MIQYLSESKQKIESELNDTRVKLATTQAQKEESSAAVVELRKQLEQVKQELNMKDVSLVQLQKDTKQLLNEFSTQSNEMKSAYTKKEEHLKEALEEIEALKRALNNQEAFTESVRKQNEQLQEQLAAVEERYAANARHTDQLQRKLEEAEVTIANNNDEILKMQDKIEKVEKEVDDKHAVIIMKENEINNLQIQLNNIETEKVELLSKLESSAAKNNAEEARVAELSASIELLHTNLQTHKDASDARIAELIEAIESKDKELDSKAGTIAQLMCEVTGAVDTSARLETALHKLRKEMEIEKDSWREKDRKHAQQVERLEVLLREKEEESSKQMSIILEIRAEKERLQEKFQNMQATMDNIQKQLSRPLVPPKPREAPEHDDNARPFATQLAVTTPQNINKPMNTRKLAGVEAGHGGKVNQEIDSIVFSLFSDNSTDDCANKPDPPEATRRFEAPYRGNSAPATFKRRTGVPAARPRVYVPDDDDDNALISLSQTRNNLKNKEQRPTNQRAFFKSKRETKRPK</sequence>
<feature type="compositionally biased region" description="Basic residues" evidence="2">
    <location>
        <begin position="512"/>
        <end position="522"/>
    </location>
</feature>
<dbReference type="PANTHER" id="PTHR23159">
    <property type="entry name" value="CENTROSOMAL PROTEIN 2"/>
    <property type="match status" value="1"/>
</dbReference>
<protein>
    <submittedName>
        <fullName evidence="4">ELKS/Rab6-interacting/CAST family member 1-like</fullName>
    </submittedName>
</protein>
<gene>
    <name evidence="4" type="primary">LOC113511368</name>
</gene>
<feature type="compositionally biased region" description="Basic and acidic residues" evidence="2">
    <location>
        <begin position="438"/>
        <end position="453"/>
    </location>
</feature>
<feature type="region of interest" description="Disordered" evidence="2">
    <location>
        <begin position="432"/>
        <end position="522"/>
    </location>
</feature>
<proteinExistence type="predicted"/>
<reference evidence="4" key="1">
    <citation type="submission" date="2025-08" db="UniProtKB">
        <authorList>
            <consortium name="RefSeq"/>
        </authorList>
    </citation>
    <scope>IDENTIFICATION</scope>
    <source>
        <tissue evidence="4">Whole larvae</tissue>
    </source>
</reference>
<feature type="coiled-coil region" evidence="1">
    <location>
        <begin position="283"/>
        <end position="363"/>
    </location>
</feature>
<feature type="coiled-coil region" evidence="1">
    <location>
        <begin position="9"/>
        <end position="215"/>
    </location>
</feature>
<keyword evidence="1" id="KW-0175">Coiled coil</keyword>
<organism evidence="3 4">
    <name type="scientific">Galleria mellonella</name>
    <name type="common">Greater wax moth</name>
    <dbReference type="NCBI Taxonomy" id="7137"/>
    <lineage>
        <taxon>Eukaryota</taxon>
        <taxon>Metazoa</taxon>
        <taxon>Ecdysozoa</taxon>
        <taxon>Arthropoda</taxon>
        <taxon>Hexapoda</taxon>
        <taxon>Insecta</taxon>
        <taxon>Pterygota</taxon>
        <taxon>Neoptera</taxon>
        <taxon>Endopterygota</taxon>
        <taxon>Lepidoptera</taxon>
        <taxon>Glossata</taxon>
        <taxon>Ditrysia</taxon>
        <taxon>Pyraloidea</taxon>
        <taxon>Pyralidae</taxon>
        <taxon>Galleriinae</taxon>
        <taxon>Galleria</taxon>
    </lineage>
</organism>
<dbReference type="GeneID" id="113511368"/>
<dbReference type="Proteomes" id="UP001652740">
    <property type="component" value="Unplaced"/>
</dbReference>
<evidence type="ECO:0000313" key="3">
    <source>
        <dbReference type="Proteomes" id="UP001652740"/>
    </source>
</evidence>
<dbReference type="PANTHER" id="PTHR23159:SF60">
    <property type="entry name" value="SPINDLE ASSEMBLY ABNORMAL PROTEIN 4"/>
    <property type="match status" value="1"/>
</dbReference>
<keyword evidence="3" id="KW-1185">Reference proteome</keyword>
<evidence type="ECO:0000313" key="4">
    <source>
        <dbReference type="RefSeq" id="XP_052756495.1"/>
    </source>
</evidence>
<accession>A0ABM3MZ15</accession>